<dbReference type="Pfam" id="PF02463">
    <property type="entry name" value="SMC_N"/>
    <property type="match status" value="1"/>
</dbReference>
<dbReference type="GO" id="GO:0005634">
    <property type="term" value="C:nucleus"/>
    <property type="evidence" value="ECO:0007669"/>
    <property type="project" value="UniProtKB-SubCell"/>
</dbReference>
<evidence type="ECO:0000256" key="10">
    <source>
        <dbReference type="ARBA" id="ARBA00023204"/>
    </source>
</evidence>
<evidence type="ECO:0000256" key="2">
    <source>
        <dbReference type="ARBA" id="ARBA00004286"/>
    </source>
</evidence>
<evidence type="ECO:0000256" key="7">
    <source>
        <dbReference type="ARBA" id="ARBA00022840"/>
    </source>
</evidence>
<dbReference type="InterPro" id="IPR027417">
    <property type="entry name" value="P-loop_NTPase"/>
</dbReference>
<feature type="domain" description="RecF/RecN/SMC N-terminal" evidence="13">
    <location>
        <begin position="374"/>
        <end position="610"/>
    </location>
</feature>
<keyword evidence="8 12" id="KW-0175">Coiled coil</keyword>
<sequence>MQYKRELEENFQEEGNLKRKISRLKQESNNLSMYSNSMPRILAAINEERGFREKPRGPLGSYIKVKDSSWAPAVESYLGRSFLSGFCISDNENDFKLLNKIFKRLCNSYETPNIFKGPFLNQVHRGVAAAEVKHPTLSNLLRGLEISDPNVTNCLIDNQGIETVLMIPTNTEAYSLMGNVRNVPKNCKRAFTKEGNIFYPAPFYKSYAGNIKTKTLLLQVDNNDTIRCLNEELQNISEKITKVRELKLKTERNCEELEKSIRKLDQDISKNRNKRQNLINSKRRIEESLDMSLCVPETLNPIYDNLQTIVHSISIEEQKIKDQRCFHNDLKKEVDDMKNEINNIVTSVEEFSLQKMKIGQDIDRLNRAILQLESKKSTDLKKLEEYEISSNKAEKKINELKFKLNSLKDDANQFSPSPVLTKRSVDEVTMDLNNLNIYLEAIEKETGGDLETVTTRLNKRQEEYIKLGKIIDRYEQCTKMFEDGFKTKNRMFKKTMNKTGIFVSHRFGSLLKKVNFKGEIDFNHKKKDLYIKVHPLKEEGKDTRSTSSLSGGERSYSTAAFVMSLWEFLELPFYFLDEFDVFMDDINRTKILELLLNKAKALKKQFIFISPLNVPWLNSSEDVSIFRLEPPRERPKKFS</sequence>
<keyword evidence="11" id="KW-0539">Nucleus</keyword>
<protein>
    <recommendedName>
        <fullName evidence="13">RecF/RecN/SMC N-terminal domain-containing protein</fullName>
    </recommendedName>
</protein>
<keyword evidence="5" id="KW-0547">Nucleotide-binding</keyword>
<gene>
    <name evidence="14" type="ORF">g.12026</name>
</gene>
<dbReference type="GO" id="GO:0035861">
    <property type="term" value="C:site of double-strand break"/>
    <property type="evidence" value="ECO:0007669"/>
    <property type="project" value="TreeGrafter"/>
</dbReference>
<dbReference type="AlphaFoldDB" id="A0A1B6EEH6"/>
<evidence type="ECO:0000256" key="4">
    <source>
        <dbReference type="ARBA" id="ARBA00022454"/>
    </source>
</evidence>
<keyword evidence="7" id="KW-0067">ATP-binding</keyword>
<evidence type="ECO:0000256" key="3">
    <source>
        <dbReference type="ARBA" id="ARBA00006793"/>
    </source>
</evidence>
<comment type="similarity">
    <text evidence="3">Belongs to the SMC family. SMC6 subfamily.</text>
</comment>
<dbReference type="SUPFAM" id="SSF52540">
    <property type="entry name" value="P-loop containing nucleoside triphosphate hydrolases"/>
    <property type="match status" value="1"/>
</dbReference>
<evidence type="ECO:0000256" key="5">
    <source>
        <dbReference type="ARBA" id="ARBA00022741"/>
    </source>
</evidence>
<evidence type="ECO:0000256" key="6">
    <source>
        <dbReference type="ARBA" id="ARBA00022763"/>
    </source>
</evidence>
<dbReference type="GO" id="GO:0003697">
    <property type="term" value="F:single-stranded DNA binding"/>
    <property type="evidence" value="ECO:0007669"/>
    <property type="project" value="TreeGrafter"/>
</dbReference>
<accession>A0A1B6EEH6</accession>
<feature type="coiled-coil region" evidence="12">
    <location>
        <begin position="226"/>
        <end position="274"/>
    </location>
</feature>
<dbReference type="PANTHER" id="PTHR19306:SF6">
    <property type="entry name" value="STRUCTURAL MAINTENANCE OF CHROMOSOMES PROTEIN 6"/>
    <property type="match status" value="1"/>
</dbReference>
<evidence type="ECO:0000256" key="1">
    <source>
        <dbReference type="ARBA" id="ARBA00004123"/>
    </source>
</evidence>
<keyword evidence="9" id="KW-0233">DNA recombination</keyword>
<feature type="coiled-coil region" evidence="12">
    <location>
        <begin position="327"/>
        <end position="445"/>
    </location>
</feature>
<name>A0A1B6EEH6_9HEMI</name>
<evidence type="ECO:0000256" key="8">
    <source>
        <dbReference type="ARBA" id="ARBA00023054"/>
    </source>
</evidence>
<evidence type="ECO:0000259" key="13">
    <source>
        <dbReference type="Pfam" id="PF02463"/>
    </source>
</evidence>
<dbReference type="GO" id="GO:0000724">
    <property type="term" value="P:double-strand break repair via homologous recombination"/>
    <property type="evidence" value="ECO:0007669"/>
    <property type="project" value="TreeGrafter"/>
</dbReference>
<evidence type="ECO:0000313" key="14">
    <source>
        <dbReference type="EMBL" id="JAS36307.1"/>
    </source>
</evidence>
<comment type="subcellular location">
    <subcellularLocation>
        <location evidence="2">Chromosome</location>
    </subcellularLocation>
    <subcellularLocation>
        <location evidence="1">Nucleus</location>
    </subcellularLocation>
</comment>
<evidence type="ECO:0000256" key="12">
    <source>
        <dbReference type="SAM" id="Coils"/>
    </source>
</evidence>
<keyword evidence="10" id="KW-0234">DNA repair</keyword>
<dbReference type="GO" id="GO:0005524">
    <property type="term" value="F:ATP binding"/>
    <property type="evidence" value="ECO:0007669"/>
    <property type="project" value="UniProtKB-KW"/>
</dbReference>
<dbReference type="InterPro" id="IPR003395">
    <property type="entry name" value="RecF/RecN/SMC_N"/>
</dbReference>
<evidence type="ECO:0000256" key="9">
    <source>
        <dbReference type="ARBA" id="ARBA00023172"/>
    </source>
</evidence>
<reference evidence="14" key="1">
    <citation type="submission" date="2015-12" db="EMBL/GenBank/DDBJ databases">
        <title>De novo transcriptome assembly of four potential Pierce s Disease insect vectors from Arizona vineyards.</title>
        <authorList>
            <person name="Tassone E.E."/>
        </authorList>
    </citation>
    <scope>NUCLEOTIDE SEQUENCE</scope>
</reference>
<dbReference type="GO" id="GO:0003684">
    <property type="term" value="F:damaged DNA binding"/>
    <property type="evidence" value="ECO:0007669"/>
    <property type="project" value="TreeGrafter"/>
</dbReference>
<dbReference type="PANTHER" id="PTHR19306">
    <property type="entry name" value="STRUCTURAL MAINTENANCE OF CHROMOSOMES 5,6 SMC5, SMC6"/>
    <property type="match status" value="1"/>
</dbReference>
<keyword evidence="4" id="KW-0158">Chromosome</keyword>
<proteinExistence type="inferred from homology"/>
<dbReference type="GO" id="GO:0030915">
    <property type="term" value="C:Smc5-Smc6 complex"/>
    <property type="evidence" value="ECO:0007669"/>
    <property type="project" value="TreeGrafter"/>
</dbReference>
<dbReference type="Gene3D" id="3.40.50.300">
    <property type="entry name" value="P-loop containing nucleotide triphosphate hydrolases"/>
    <property type="match status" value="1"/>
</dbReference>
<dbReference type="EMBL" id="GEDC01000991">
    <property type="protein sequence ID" value="JAS36307.1"/>
    <property type="molecule type" value="Transcribed_RNA"/>
</dbReference>
<evidence type="ECO:0000256" key="11">
    <source>
        <dbReference type="ARBA" id="ARBA00023242"/>
    </source>
</evidence>
<keyword evidence="6" id="KW-0227">DNA damage</keyword>
<organism evidence="14">
    <name type="scientific">Clastoptera arizonana</name>
    <name type="common">Arizona spittle bug</name>
    <dbReference type="NCBI Taxonomy" id="38151"/>
    <lineage>
        <taxon>Eukaryota</taxon>
        <taxon>Metazoa</taxon>
        <taxon>Ecdysozoa</taxon>
        <taxon>Arthropoda</taxon>
        <taxon>Hexapoda</taxon>
        <taxon>Insecta</taxon>
        <taxon>Pterygota</taxon>
        <taxon>Neoptera</taxon>
        <taxon>Paraneoptera</taxon>
        <taxon>Hemiptera</taxon>
        <taxon>Auchenorrhyncha</taxon>
        <taxon>Cercopoidea</taxon>
        <taxon>Clastopteridae</taxon>
        <taxon>Clastoptera</taxon>
    </lineage>
</organism>